<reference evidence="1 2" key="1">
    <citation type="submission" date="2023-07" db="EMBL/GenBank/DDBJ databases">
        <title>Sorghum-associated microbial communities from plants grown in Nebraska, USA.</title>
        <authorList>
            <person name="Schachtman D."/>
        </authorList>
    </citation>
    <scope>NUCLEOTIDE SEQUENCE [LARGE SCALE GENOMIC DNA]</scope>
    <source>
        <strain evidence="1 2">CC482</strain>
    </source>
</reference>
<evidence type="ECO:0000313" key="2">
    <source>
        <dbReference type="Proteomes" id="UP001229346"/>
    </source>
</evidence>
<sequence>MNRIDERFYCVTCGELVPSPEANVQFRTGFFRIVHPMCFCTTCSRKEEKTADTINAKFDHYDYKMLLRSDAKVAEHSDHMY</sequence>
<proteinExistence type="predicted"/>
<gene>
    <name evidence="1" type="ORF">J2T15_004675</name>
</gene>
<dbReference type="Proteomes" id="UP001229346">
    <property type="component" value="Unassembled WGS sequence"/>
</dbReference>
<evidence type="ECO:0000313" key="1">
    <source>
        <dbReference type="EMBL" id="MDQ0115217.1"/>
    </source>
</evidence>
<organism evidence="1 2">
    <name type="scientific">Paenibacillus harenae</name>
    <dbReference type="NCBI Taxonomy" id="306543"/>
    <lineage>
        <taxon>Bacteria</taxon>
        <taxon>Bacillati</taxon>
        <taxon>Bacillota</taxon>
        <taxon>Bacilli</taxon>
        <taxon>Bacillales</taxon>
        <taxon>Paenibacillaceae</taxon>
        <taxon>Paenibacillus</taxon>
    </lineage>
</organism>
<accession>A0ABT9U6F9</accession>
<protein>
    <submittedName>
        <fullName evidence="1">Uncharacterized protein</fullName>
    </submittedName>
</protein>
<dbReference type="RefSeq" id="WP_307206669.1">
    <property type="nucleotide sequence ID" value="NZ_JAUSSU010000010.1"/>
</dbReference>
<keyword evidence="2" id="KW-1185">Reference proteome</keyword>
<dbReference type="EMBL" id="JAUSSU010000010">
    <property type="protein sequence ID" value="MDQ0115217.1"/>
    <property type="molecule type" value="Genomic_DNA"/>
</dbReference>
<comment type="caution">
    <text evidence="1">The sequence shown here is derived from an EMBL/GenBank/DDBJ whole genome shotgun (WGS) entry which is preliminary data.</text>
</comment>
<name>A0ABT9U6F9_PAEHA</name>